<organism evidence="12 13">
    <name type="scientific">Polypedilum vanderplanki</name>
    <name type="common">Sleeping chironomid midge</name>
    <dbReference type="NCBI Taxonomy" id="319348"/>
    <lineage>
        <taxon>Eukaryota</taxon>
        <taxon>Metazoa</taxon>
        <taxon>Ecdysozoa</taxon>
        <taxon>Arthropoda</taxon>
        <taxon>Hexapoda</taxon>
        <taxon>Insecta</taxon>
        <taxon>Pterygota</taxon>
        <taxon>Neoptera</taxon>
        <taxon>Endopterygota</taxon>
        <taxon>Diptera</taxon>
        <taxon>Nematocera</taxon>
        <taxon>Chironomoidea</taxon>
        <taxon>Chironomidae</taxon>
        <taxon>Chironominae</taxon>
        <taxon>Polypedilum</taxon>
        <taxon>Polypedilum</taxon>
    </lineage>
</organism>
<keyword evidence="2" id="KW-0813">Transport</keyword>
<evidence type="ECO:0000256" key="6">
    <source>
        <dbReference type="ARBA" id="ARBA00022989"/>
    </source>
</evidence>
<dbReference type="CDD" id="cd03250">
    <property type="entry name" value="ABCC_MRP_domain1"/>
    <property type="match status" value="1"/>
</dbReference>
<dbReference type="Gene3D" id="3.40.50.300">
    <property type="entry name" value="P-loop containing nucleotide triphosphate hydrolases"/>
    <property type="match status" value="2"/>
</dbReference>
<dbReference type="PANTHER" id="PTHR24223:SF448">
    <property type="entry name" value="FI20146P1-RELATED"/>
    <property type="match status" value="1"/>
</dbReference>
<dbReference type="InterPro" id="IPR017871">
    <property type="entry name" value="ABC_transporter-like_CS"/>
</dbReference>
<accession>A0A9J6CBQ1</accession>
<dbReference type="OrthoDB" id="6500128at2759"/>
<feature type="region of interest" description="Disordered" evidence="8">
    <location>
        <begin position="653"/>
        <end position="715"/>
    </location>
</feature>
<keyword evidence="13" id="KW-1185">Reference proteome</keyword>
<feature type="transmembrane region" description="Helical" evidence="9">
    <location>
        <begin position="318"/>
        <end position="344"/>
    </location>
</feature>
<dbReference type="FunFam" id="3.40.50.300:FF:000482">
    <property type="entry name" value="Multidrug resistance-associated protein member 4"/>
    <property type="match status" value="1"/>
</dbReference>
<comment type="caution">
    <text evidence="12">The sequence shown here is derived from an EMBL/GenBank/DDBJ whole genome shotgun (WGS) entry which is preliminary data.</text>
</comment>
<dbReference type="InterPro" id="IPR044746">
    <property type="entry name" value="ABCC_6TM_D1"/>
</dbReference>
<dbReference type="SUPFAM" id="SSF52540">
    <property type="entry name" value="P-loop containing nucleoside triphosphate hydrolases"/>
    <property type="match status" value="2"/>
</dbReference>
<dbReference type="Proteomes" id="UP001107558">
    <property type="component" value="Chromosome 2"/>
</dbReference>
<feature type="transmembrane region" description="Helical" evidence="9">
    <location>
        <begin position="364"/>
        <end position="383"/>
    </location>
</feature>
<feature type="transmembrane region" description="Helical" evidence="9">
    <location>
        <begin position="135"/>
        <end position="157"/>
    </location>
</feature>
<dbReference type="Pfam" id="PF00664">
    <property type="entry name" value="ABC_membrane"/>
    <property type="match status" value="2"/>
</dbReference>
<dbReference type="PROSITE" id="PS00211">
    <property type="entry name" value="ABC_TRANSPORTER_1"/>
    <property type="match status" value="2"/>
</dbReference>
<dbReference type="CDD" id="cd03244">
    <property type="entry name" value="ABCC_MRP_domain2"/>
    <property type="match status" value="1"/>
</dbReference>
<name>A0A9J6CBQ1_POLVA</name>
<dbReference type="InterPro" id="IPR003439">
    <property type="entry name" value="ABC_transporter-like_ATP-bd"/>
</dbReference>
<protein>
    <recommendedName>
        <fullName evidence="14">Multidrug resistance-associated protein lethal(2)03659</fullName>
    </recommendedName>
</protein>
<dbReference type="PROSITE" id="PS50893">
    <property type="entry name" value="ABC_TRANSPORTER_2"/>
    <property type="match status" value="2"/>
</dbReference>
<dbReference type="FunFam" id="1.20.1560.10:FF:000026">
    <property type="entry name" value="Multidrug resistance-associated protein lethal(2)03659"/>
    <property type="match status" value="1"/>
</dbReference>
<dbReference type="InterPro" id="IPR011527">
    <property type="entry name" value="ABC1_TM_dom"/>
</dbReference>
<evidence type="ECO:0000259" key="11">
    <source>
        <dbReference type="PROSITE" id="PS50929"/>
    </source>
</evidence>
<comment type="subcellular location">
    <subcellularLocation>
        <location evidence="1">Membrane</location>
        <topology evidence="1">Multi-pass membrane protein</topology>
    </subcellularLocation>
</comment>
<feature type="compositionally biased region" description="Polar residues" evidence="8">
    <location>
        <begin position="689"/>
        <end position="709"/>
    </location>
</feature>
<feature type="transmembrane region" description="Helical" evidence="9">
    <location>
        <begin position="916"/>
        <end position="933"/>
    </location>
</feature>
<evidence type="ECO:0000256" key="8">
    <source>
        <dbReference type="SAM" id="MobiDB-lite"/>
    </source>
</evidence>
<sequence length="1352" mass="153354">MESNSKQQNLPKHPRENGSVFSYLTFSWVLPLLLKGRKKTLELEDLYQPLSQHLAANLGTKLEKSWKNEVNSKRSKNKNPSLMRAGLKVFGPNLMSHGFFLLLIEMCFKVTMPLLLGGILRYYGNPNNSDPKIAYFYAGGLILCSFLNVICAHGLMLSNLNVGMKMRVSACSLIYRKSLRLSKSALLNTTSGQVVNLLSNDVGRFELIAMFVHYLWVGPIETIVIGVLMYMEIGISAIAGILFLLLFIPFQFYLGKKTSQLRLRVALRTDERVRLMNEIIQGIQVIKMYAWEKPFAKVVSMARGREIRAIRFASWIRGILLSFIMFSSRVSIFTSLVMFALLGYTLTAQQAFAVTAYYNVLRQTMTVFFPQAIGFLAETIVSVKRLEKFMLYEELDRDFQNTSKMSENEKQPHENGHIKEKLKNVQEPGINMEKVSAKWKGEASDLTLSNINLRILPHTVNAIIGRVGSGKSSLVQAILGELSINSGKIEVNGKISFASQEAWLFSSSVRQNILFGLPMNKVRYRAVVKACSLTRDFELWPDGDKTIVGERGMSLSGGQKARINLARSVYREADIYLLDDQLSAVDSHVQRHLFENCIKGFLKDKIVIFVTHQLYYLPNVDQIILLDNGKVQANGTYESLRDTGLDFTKLLPEEEDKKAENNDDDSISYQRQFSRSSSNTSRDSKSTNQRHNSVSSRDSIETEISTTERMQVEEKSSEGSISWRHYKAYIKGTGGYTTTLFIAFMFILAQVFASAGDYFLTYWVSKEEERSITELTSSLNETVPTFEKIVQQSNDSFIETAKYIFEGVVYDRNIDIYIFSALTVGCVIITLSRSFMFFNVTMKASRRLHDAMFSGISHATMYFFNTNPSGRILNRFSKDIGQIDEVLPMTIVDVLQIFLSLSGIIIVVAIVNPYTLIPTFFIAILFYFMRSFYLKSSRNIKRIDATTRSPIFSHLSATLNGLSTIRAFNAEEILTKEFDSHQDLNSTAFYLFLGSSRAFGFWLDFTLCIYIALVILSFFIMGNSGGNVGLAITQVMGLTGMLQWGLRQSAELENNMTAVERVVEYQSVDPEPDFESKPDKKPPKEWPEKGQIKFNKLSLSYYPDMKDKVLKELEFEIKPQEKIGVVGRTGAGKSSIINALFRLSYLDGKIEIDLRDTQQIGLHDLRSKISIIPQEPVLFSNTIRYNLDPFDEFADDKLWSALEEVNLKTPIKEMPAGLNTKITEGGTNFSVGQRQLVCLARAILRENKILVMDEATANVDLETDALIQTTIRNKFADCTLITIAHRLNTIMDSDRILVMDAGKCVEFSSPYELLIKKEEPRVFYKMLKETPKTTFDMLKKIAEETYKKKKTE</sequence>
<feature type="domain" description="ABC transmembrane type-1" evidence="11">
    <location>
        <begin position="98"/>
        <end position="377"/>
    </location>
</feature>
<feature type="transmembrane region" description="Helical" evidence="9">
    <location>
        <begin position="207"/>
        <end position="229"/>
    </location>
</feature>
<evidence type="ECO:0000313" key="12">
    <source>
        <dbReference type="EMBL" id="KAG5679349.1"/>
    </source>
</evidence>
<dbReference type="SUPFAM" id="SSF90123">
    <property type="entry name" value="ABC transporter transmembrane region"/>
    <property type="match status" value="2"/>
</dbReference>
<dbReference type="InterPro" id="IPR027417">
    <property type="entry name" value="P-loop_NTPase"/>
</dbReference>
<dbReference type="Gene3D" id="1.20.1560.10">
    <property type="entry name" value="ABC transporter type 1, transmembrane domain"/>
    <property type="match status" value="2"/>
</dbReference>
<feature type="region of interest" description="Disordered" evidence="8">
    <location>
        <begin position="1069"/>
        <end position="1088"/>
    </location>
</feature>
<proteinExistence type="predicted"/>
<feature type="transmembrane region" description="Helical" evidence="9">
    <location>
        <begin position="235"/>
        <end position="254"/>
    </location>
</feature>
<evidence type="ECO:0000259" key="10">
    <source>
        <dbReference type="PROSITE" id="PS50893"/>
    </source>
</evidence>
<dbReference type="Pfam" id="PF00005">
    <property type="entry name" value="ABC_tran"/>
    <property type="match status" value="2"/>
</dbReference>
<dbReference type="GO" id="GO:0016020">
    <property type="term" value="C:membrane"/>
    <property type="evidence" value="ECO:0007669"/>
    <property type="project" value="UniProtKB-SubCell"/>
</dbReference>
<feature type="domain" description="ABC transporter" evidence="10">
    <location>
        <begin position="430"/>
        <end position="653"/>
    </location>
</feature>
<dbReference type="FunFam" id="1.20.1560.10:FF:000014">
    <property type="entry name" value="Multidrug resistance-associated protein member 4"/>
    <property type="match status" value="1"/>
</dbReference>
<evidence type="ECO:0008006" key="14">
    <source>
        <dbReference type="Google" id="ProtNLM"/>
    </source>
</evidence>
<dbReference type="PANTHER" id="PTHR24223">
    <property type="entry name" value="ATP-BINDING CASSETTE SUB-FAMILY C"/>
    <property type="match status" value="1"/>
</dbReference>
<evidence type="ECO:0000256" key="7">
    <source>
        <dbReference type="ARBA" id="ARBA00023136"/>
    </source>
</evidence>
<keyword evidence="4" id="KW-0547">Nucleotide-binding</keyword>
<evidence type="ECO:0000313" key="13">
    <source>
        <dbReference type="Proteomes" id="UP001107558"/>
    </source>
</evidence>
<evidence type="ECO:0000256" key="5">
    <source>
        <dbReference type="ARBA" id="ARBA00022840"/>
    </source>
</evidence>
<dbReference type="GO" id="GO:0140359">
    <property type="term" value="F:ABC-type transporter activity"/>
    <property type="evidence" value="ECO:0007669"/>
    <property type="project" value="InterPro"/>
</dbReference>
<keyword evidence="5" id="KW-0067">ATP-binding</keyword>
<dbReference type="InterPro" id="IPR036640">
    <property type="entry name" value="ABC1_TM_sf"/>
</dbReference>
<evidence type="ECO:0000256" key="4">
    <source>
        <dbReference type="ARBA" id="ARBA00022741"/>
    </source>
</evidence>
<feature type="transmembrane region" description="Helical" evidence="9">
    <location>
        <begin position="734"/>
        <end position="753"/>
    </location>
</feature>
<keyword evidence="3 9" id="KW-0812">Transmembrane</keyword>
<evidence type="ECO:0000256" key="9">
    <source>
        <dbReference type="SAM" id="Phobius"/>
    </source>
</evidence>
<keyword evidence="7 9" id="KW-0472">Membrane</keyword>
<dbReference type="InterPro" id="IPR050173">
    <property type="entry name" value="ABC_transporter_C-like"/>
</dbReference>
<dbReference type="GO" id="GO:0016887">
    <property type="term" value="F:ATP hydrolysis activity"/>
    <property type="evidence" value="ECO:0007669"/>
    <property type="project" value="InterPro"/>
</dbReference>
<evidence type="ECO:0000256" key="2">
    <source>
        <dbReference type="ARBA" id="ARBA00022448"/>
    </source>
</evidence>
<evidence type="ECO:0000256" key="1">
    <source>
        <dbReference type="ARBA" id="ARBA00004141"/>
    </source>
</evidence>
<dbReference type="FunFam" id="3.40.50.300:FF:000163">
    <property type="entry name" value="Multidrug resistance-associated protein member 4"/>
    <property type="match status" value="1"/>
</dbReference>
<dbReference type="SMART" id="SM00382">
    <property type="entry name" value="AAA"/>
    <property type="match status" value="2"/>
</dbReference>
<reference evidence="12" key="1">
    <citation type="submission" date="2021-03" db="EMBL/GenBank/DDBJ databases">
        <title>Chromosome level genome of the anhydrobiotic midge Polypedilum vanderplanki.</title>
        <authorList>
            <person name="Yoshida Y."/>
            <person name="Kikawada T."/>
            <person name="Gusev O."/>
        </authorList>
    </citation>
    <scope>NUCLEOTIDE SEQUENCE</scope>
    <source>
        <strain evidence="12">NIAS01</strain>
        <tissue evidence="12">Whole body or cell culture</tissue>
    </source>
</reference>
<dbReference type="EMBL" id="JADBJN010000002">
    <property type="protein sequence ID" value="KAG5679349.1"/>
    <property type="molecule type" value="Genomic_DNA"/>
</dbReference>
<dbReference type="CDD" id="cd18579">
    <property type="entry name" value="ABC_6TM_ABCC_D1"/>
    <property type="match status" value="1"/>
</dbReference>
<feature type="compositionally biased region" description="Basic and acidic residues" evidence="8">
    <location>
        <begin position="1074"/>
        <end position="1088"/>
    </location>
</feature>
<gene>
    <name evidence="12" type="ORF">PVAND_008920</name>
</gene>
<feature type="domain" description="ABC transmembrane type-1" evidence="11">
    <location>
        <begin position="740"/>
        <end position="1054"/>
    </location>
</feature>
<feature type="transmembrane region" description="Helical" evidence="9">
    <location>
        <begin position="886"/>
        <end position="910"/>
    </location>
</feature>
<feature type="transmembrane region" description="Helical" evidence="9">
    <location>
        <begin position="816"/>
        <end position="838"/>
    </location>
</feature>
<dbReference type="GO" id="GO:0005524">
    <property type="term" value="F:ATP binding"/>
    <property type="evidence" value="ECO:0007669"/>
    <property type="project" value="UniProtKB-KW"/>
</dbReference>
<keyword evidence="6 9" id="KW-1133">Transmembrane helix</keyword>
<evidence type="ECO:0000256" key="3">
    <source>
        <dbReference type="ARBA" id="ARBA00022692"/>
    </source>
</evidence>
<dbReference type="PROSITE" id="PS50929">
    <property type="entry name" value="ABC_TM1F"/>
    <property type="match status" value="2"/>
</dbReference>
<feature type="domain" description="ABC transporter" evidence="10">
    <location>
        <begin position="1092"/>
        <end position="1326"/>
    </location>
</feature>
<feature type="transmembrane region" description="Helical" evidence="9">
    <location>
        <begin position="98"/>
        <end position="123"/>
    </location>
</feature>
<feature type="transmembrane region" description="Helical" evidence="9">
    <location>
        <begin position="1001"/>
        <end position="1022"/>
    </location>
</feature>
<dbReference type="InterPro" id="IPR003593">
    <property type="entry name" value="AAA+_ATPase"/>
</dbReference>